<evidence type="ECO:0008006" key="8">
    <source>
        <dbReference type="Google" id="ProtNLM"/>
    </source>
</evidence>
<dbReference type="KEGG" id="more:E1B28_006541"/>
<dbReference type="GO" id="GO:0035838">
    <property type="term" value="C:growing cell tip"/>
    <property type="evidence" value="ECO:0007669"/>
    <property type="project" value="TreeGrafter"/>
</dbReference>
<name>A0A9P7S5I8_9AGAR</name>
<dbReference type="GO" id="GO:0005886">
    <property type="term" value="C:plasma membrane"/>
    <property type="evidence" value="ECO:0007669"/>
    <property type="project" value="InterPro"/>
</dbReference>
<comment type="subcellular location">
    <subcellularLocation>
        <location evidence="1">Membrane</location>
        <topology evidence="1">Multi-pass membrane protein</topology>
    </subcellularLocation>
</comment>
<evidence type="ECO:0000256" key="2">
    <source>
        <dbReference type="ARBA" id="ARBA00022692"/>
    </source>
</evidence>
<organism evidence="6 7">
    <name type="scientific">Marasmius oreades</name>
    <name type="common">fairy-ring Marasmius</name>
    <dbReference type="NCBI Taxonomy" id="181124"/>
    <lineage>
        <taxon>Eukaryota</taxon>
        <taxon>Fungi</taxon>
        <taxon>Dikarya</taxon>
        <taxon>Basidiomycota</taxon>
        <taxon>Agaricomycotina</taxon>
        <taxon>Agaricomycetes</taxon>
        <taxon>Agaricomycetidae</taxon>
        <taxon>Agaricales</taxon>
        <taxon>Marasmiineae</taxon>
        <taxon>Marasmiaceae</taxon>
        <taxon>Marasmius</taxon>
    </lineage>
</organism>
<evidence type="ECO:0000256" key="4">
    <source>
        <dbReference type="ARBA" id="ARBA00023136"/>
    </source>
</evidence>
<keyword evidence="7" id="KW-1185">Reference proteome</keyword>
<keyword evidence="4 5" id="KW-0472">Membrane</keyword>
<evidence type="ECO:0000256" key="5">
    <source>
        <dbReference type="SAM" id="Phobius"/>
    </source>
</evidence>
<feature type="transmembrane region" description="Helical" evidence="5">
    <location>
        <begin position="169"/>
        <end position="189"/>
    </location>
</feature>
<dbReference type="OrthoDB" id="2354757at2759"/>
<evidence type="ECO:0000256" key="1">
    <source>
        <dbReference type="ARBA" id="ARBA00004141"/>
    </source>
</evidence>
<dbReference type="InterPro" id="IPR051380">
    <property type="entry name" value="pH-response_reg_palI/RIM9"/>
</dbReference>
<dbReference type="InterPro" id="IPR009571">
    <property type="entry name" value="SUR7/Rim9-like_fungi"/>
</dbReference>
<feature type="transmembrane region" description="Helical" evidence="5">
    <location>
        <begin position="98"/>
        <end position="118"/>
    </location>
</feature>
<protein>
    <recommendedName>
        <fullName evidence="8">Pali-domain-containing protein</fullName>
    </recommendedName>
</protein>
<dbReference type="GeneID" id="66075617"/>
<evidence type="ECO:0000313" key="7">
    <source>
        <dbReference type="Proteomes" id="UP001049176"/>
    </source>
</evidence>
<dbReference type="RefSeq" id="XP_043012316.1">
    <property type="nucleotide sequence ID" value="XM_043151223.1"/>
</dbReference>
<gene>
    <name evidence="6" type="ORF">E1B28_006541</name>
</gene>
<dbReference type="PANTHER" id="PTHR28013:SF3">
    <property type="entry name" value="PROTEIN DCV1-RELATED"/>
    <property type="match status" value="1"/>
</dbReference>
<sequence>MTGKDIPAVAFCLVATVLLLVVCISTPTWDSVFFMEAGTVTSNSTAIRFGTFGYSHSNTSIGYRDLDLWTLGISSNSGNENKVNAMTVRLESLSKAMILHPIAVGLGGLSILSGTLVAEVLDSGTALMAIFFGLAMVVAFVAWIVDMALFGFVSNQLSGLGIHTEWGNATWLVLVAFVAFLVGFILITTEFGMCVGPRKKGYQAISRMGKLLKGITPDSILL</sequence>
<dbReference type="GO" id="GO:0032153">
    <property type="term" value="C:cell division site"/>
    <property type="evidence" value="ECO:0007669"/>
    <property type="project" value="TreeGrafter"/>
</dbReference>
<dbReference type="Proteomes" id="UP001049176">
    <property type="component" value="Chromosome 3"/>
</dbReference>
<dbReference type="EMBL" id="CM032183">
    <property type="protein sequence ID" value="KAG7095846.1"/>
    <property type="molecule type" value="Genomic_DNA"/>
</dbReference>
<feature type="transmembrane region" description="Helical" evidence="5">
    <location>
        <begin position="125"/>
        <end position="149"/>
    </location>
</feature>
<reference evidence="6" key="1">
    <citation type="journal article" date="2021" name="Genome Biol. Evol.">
        <title>The assembled and annotated genome of the fairy-ring fungus Marasmius oreades.</title>
        <authorList>
            <person name="Hiltunen M."/>
            <person name="Ament-Velasquez S.L."/>
            <person name="Johannesson H."/>
        </authorList>
    </citation>
    <scope>NUCLEOTIDE SEQUENCE</scope>
    <source>
        <strain evidence="6">03SP1</strain>
    </source>
</reference>
<proteinExistence type="predicted"/>
<dbReference type="Pfam" id="PF06687">
    <property type="entry name" value="SUR7"/>
    <property type="match status" value="1"/>
</dbReference>
<keyword evidence="2 5" id="KW-0812">Transmembrane</keyword>
<evidence type="ECO:0000313" key="6">
    <source>
        <dbReference type="EMBL" id="KAG7095846.1"/>
    </source>
</evidence>
<keyword evidence="3 5" id="KW-1133">Transmembrane helix</keyword>
<dbReference type="PANTHER" id="PTHR28013">
    <property type="entry name" value="PROTEIN DCV1-RELATED"/>
    <property type="match status" value="1"/>
</dbReference>
<accession>A0A9P7S5I8</accession>
<dbReference type="AlphaFoldDB" id="A0A9P7S5I8"/>
<comment type="caution">
    <text evidence="6">The sequence shown here is derived from an EMBL/GenBank/DDBJ whole genome shotgun (WGS) entry which is preliminary data.</text>
</comment>
<evidence type="ECO:0000256" key="3">
    <source>
        <dbReference type="ARBA" id="ARBA00022989"/>
    </source>
</evidence>